<keyword evidence="1" id="KW-0472">Membrane</keyword>
<dbReference type="AlphaFoldDB" id="A0A5S3PWF1"/>
<feature type="transmembrane region" description="Helical" evidence="1">
    <location>
        <begin position="26"/>
        <end position="45"/>
    </location>
</feature>
<accession>A0A5S3PWF1</accession>
<comment type="caution">
    <text evidence="2">The sequence shown here is derived from an EMBL/GenBank/DDBJ whole genome shotgun (WGS) entry which is preliminary data.</text>
</comment>
<keyword evidence="1" id="KW-1133">Transmembrane helix</keyword>
<evidence type="ECO:0000256" key="1">
    <source>
        <dbReference type="SAM" id="Phobius"/>
    </source>
</evidence>
<reference evidence="2 3" key="1">
    <citation type="submission" date="2019-05" db="EMBL/GenBank/DDBJ databases">
        <authorList>
            <person name="Zhang J.-Y."/>
            <person name="Feg X."/>
            <person name="Du Z.-J."/>
        </authorList>
    </citation>
    <scope>NUCLEOTIDE SEQUENCE [LARGE SCALE GENOMIC DNA]</scope>
    <source>
        <strain evidence="2 3">RZ26</strain>
    </source>
</reference>
<proteinExistence type="predicted"/>
<evidence type="ECO:0000313" key="3">
    <source>
        <dbReference type="Proteomes" id="UP000310314"/>
    </source>
</evidence>
<sequence length="268" mass="31038">MKRIQLFEFEDYDWFPVWLRTCMTNLIMVLHKMMGISEVLAYLIYRVIKEKNLTKIVDLGSGSSGAMPDTMKALRELDSLRHLELVMTDLYPNKEVARRFNENTADNITYLETPVDATEMSSVPNGLKTLINSFHHMPPHKARKILESAEEHQQPILIYEMAENKIPVLIWAILLPISLVIIMVMTWFMTPFVRPLTWRQIVFTYLIPIIPICYAWDGQASLPRMYALKDIDELLEGLGKNNFYWEHGPAKKANGKKLGTYIVGYPKS</sequence>
<keyword evidence="1" id="KW-0812">Transmembrane</keyword>
<keyword evidence="3" id="KW-1185">Reference proteome</keyword>
<dbReference type="Proteomes" id="UP000310314">
    <property type="component" value="Unassembled WGS sequence"/>
</dbReference>
<dbReference type="EMBL" id="VATY01000001">
    <property type="protein sequence ID" value="TMM59356.1"/>
    <property type="molecule type" value="Genomic_DNA"/>
</dbReference>
<organism evidence="2 3">
    <name type="scientific">Maribacter algarum</name>
    <name type="common">ex Zhang et al. 2020</name>
    <dbReference type="NCBI Taxonomy" id="2578118"/>
    <lineage>
        <taxon>Bacteria</taxon>
        <taxon>Pseudomonadati</taxon>
        <taxon>Bacteroidota</taxon>
        <taxon>Flavobacteriia</taxon>
        <taxon>Flavobacteriales</taxon>
        <taxon>Flavobacteriaceae</taxon>
        <taxon>Maribacter</taxon>
    </lineage>
</organism>
<feature type="transmembrane region" description="Helical" evidence="1">
    <location>
        <begin position="196"/>
        <end position="216"/>
    </location>
</feature>
<protein>
    <recommendedName>
        <fullName evidence="4">Class I SAM-dependent methyltransferase</fullName>
    </recommendedName>
</protein>
<name>A0A5S3PWF1_9FLAO</name>
<evidence type="ECO:0000313" key="2">
    <source>
        <dbReference type="EMBL" id="TMM59356.1"/>
    </source>
</evidence>
<dbReference type="RefSeq" id="WP_138657345.1">
    <property type="nucleotide sequence ID" value="NZ_VATY01000001.1"/>
</dbReference>
<evidence type="ECO:0008006" key="4">
    <source>
        <dbReference type="Google" id="ProtNLM"/>
    </source>
</evidence>
<dbReference type="OrthoDB" id="117053at2"/>
<gene>
    <name evidence="2" type="ORF">FEE95_07960</name>
</gene>
<feature type="transmembrane region" description="Helical" evidence="1">
    <location>
        <begin position="168"/>
        <end position="190"/>
    </location>
</feature>